<dbReference type="EMBL" id="JARWAI010000001">
    <property type="protein sequence ID" value="MDR5873542.1"/>
    <property type="molecule type" value="Genomic_DNA"/>
</dbReference>
<feature type="domain" description="DUF302" evidence="2">
    <location>
        <begin position="59"/>
        <end position="120"/>
    </location>
</feature>
<feature type="chain" id="PRO_5045999554" evidence="1">
    <location>
        <begin position="23"/>
        <end position="152"/>
    </location>
</feature>
<dbReference type="RefSeq" id="WP_309766530.1">
    <property type="nucleotide sequence ID" value="NZ_JARWAI010000001.1"/>
</dbReference>
<keyword evidence="1" id="KW-0732">Signal</keyword>
<dbReference type="InterPro" id="IPR035923">
    <property type="entry name" value="TT1751-like_sf"/>
</dbReference>
<protein>
    <submittedName>
        <fullName evidence="3">DUF302 domain-containing protein</fullName>
    </submittedName>
</protein>
<dbReference type="PANTHER" id="PTHR38342:SF2">
    <property type="entry name" value="INNER MEMBRANE OR EXPORTED"/>
    <property type="match status" value="1"/>
</dbReference>
<gene>
    <name evidence="3" type="ORF">QC815_01250</name>
</gene>
<evidence type="ECO:0000313" key="4">
    <source>
        <dbReference type="Proteomes" id="UP001269267"/>
    </source>
</evidence>
<evidence type="ECO:0000259" key="2">
    <source>
        <dbReference type="Pfam" id="PF03625"/>
    </source>
</evidence>
<keyword evidence="4" id="KW-1185">Reference proteome</keyword>
<dbReference type="SUPFAM" id="SSF103247">
    <property type="entry name" value="TT1751-like"/>
    <property type="match status" value="1"/>
</dbReference>
<comment type="caution">
    <text evidence="3">The sequence shown here is derived from an EMBL/GenBank/DDBJ whole genome shotgun (WGS) entry which is preliminary data.</text>
</comment>
<sequence length="152" mass="16322">MRFLPLLALATVGGLLSQPALAEGDNGIEHLTSETNFSTVVRQLNDALDDNGLSLMATVNHGQNAANNDLELAPTMTFIFGNPKAGTPMMQCQGSVALDLPQKMVVRETDDGVRLEWNDPHYLAERHGLEGCDLPLDNIAGVLNDVAERAAQ</sequence>
<dbReference type="Proteomes" id="UP001269267">
    <property type="component" value="Unassembled WGS sequence"/>
</dbReference>
<evidence type="ECO:0000313" key="3">
    <source>
        <dbReference type="EMBL" id="MDR5873542.1"/>
    </source>
</evidence>
<feature type="signal peptide" evidence="1">
    <location>
        <begin position="1"/>
        <end position="22"/>
    </location>
</feature>
<dbReference type="InterPro" id="IPR005180">
    <property type="entry name" value="DUF302"/>
</dbReference>
<dbReference type="Gene3D" id="3.30.310.70">
    <property type="entry name" value="TT1751-like domain"/>
    <property type="match status" value="1"/>
</dbReference>
<organism evidence="3 4">
    <name type="scientific">Vreelandella gomseomensis</name>
    <dbReference type="NCBI Taxonomy" id="370766"/>
    <lineage>
        <taxon>Bacteria</taxon>
        <taxon>Pseudomonadati</taxon>
        <taxon>Pseudomonadota</taxon>
        <taxon>Gammaproteobacteria</taxon>
        <taxon>Oceanospirillales</taxon>
        <taxon>Halomonadaceae</taxon>
        <taxon>Vreelandella</taxon>
    </lineage>
</organism>
<dbReference type="PANTHER" id="PTHR38342">
    <property type="entry name" value="SLR5037 PROTEIN"/>
    <property type="match status" value="1"/>
</dbReference>
<evidence type="ECO:0000256" key="1">
    <source>
        <dbReference type="SAM" id="SignalP"/>
    </source>
</evidence>
<reference evidence="3 4" key="1">
    <citation type="submission" date="2023-04" db="EMBL/GenBank/DDBJ databases">
        <title>A long-awaited taxogenomic arrangement of the family Halomonadaceae.</title>
        <authorList>
            <person name="De La Haba R."/>
            <person name="Chuvochina M."/>
            <person name="Wittouck S."/>
            <person name="Arahal D.R."/>
            <person name="Sanchez-Porro C."/>
            <person name="Hugenholtz P."/>
            <person name="Ventosa A."/>
        </authorList>
    </citation>
    <scope>NUCLEOTIDE SEQUENCE [LARGE SCALE GENOMIC DNA]</scope>
    <source>
        <strain evidence="3 4">DSM 18042</strain>
    </source>
</reference>
<accession>A0ABU1G7S8</accession>
<proteinExistence type="predicted"/>
<dbReference type="Pfam" id="PF03625">
    <property type="entry name" value="DUF302"/>
    <property type="match status" value="1"/>
</dbReference>
<name>A0ABU1G7S8_9GAMM</name>
<dbReference type="CDD" id="cd14797">
    <property type="entry name" value="DUF302"/>
    <property type="match status" value="1"/>
</dbReference>